<evidence type="ECO:0000256" key="2">
    <source>
        <dbReference type="ARBA" id="ARBA00022448"/>
    </source>
</evidence>
<organism evidence="4 5">
    <name type="scientific">Candidatus Scatomorpha merdipullorum</name>
    <dbReference type="NCBI Taxonomy" id="2840927"/>
    <lineage>
        <taxon>Bacteria</taxon>
        <taxon>Bacillati</taxon>
        <taxon>Bacillota</taxon>
        <taxon>Clostridia</taxon>
        <taxon>Eubacteriales</taxon>
        <taxon>Candidatus Scatomorpha</taxon>
    </lineage>
</organism>
<dbReference type="Proteomes" id="UP000824001">
    <property type="component" value="Unassembled WGS sequence"/>
</dbReference>
<keyword evidence="2" id="KW-0813">Transport</keyword>
<reference evidence="4" key="1">
    <citation type="submission" date="2020-10" db="EMBL/GenBank/DDBJ databases">
        <authorList>
            <person name="Gilroy R."/>
        </authorList>
    </citation>
    <scope>NUCLEOTIDE SEQUENCE</scope>
    <source>
        <strain evidence="4">ChiHjej10B9-9673</strain>
    </source>
</reference>
<proteinExistence type="inferred from homology"/>
<reference evidence="4" key="2">
    <citation type="journal article" date="2021" name="PeerJ">
        <title>Extensive microbial diversity within the chicken gut microbiome revealed by metagenomics and culture.</title>
        <authorList>
            <person name="Gilroy R."/>
            <person name="Ravi A."/>
            <person name="Getino M."/>
            <person name="Pursley I."/>
            <person name="Horton D.L."/>
            <person name="Alikhan N.F."/>
            <person name="Baker D."/>
            <person name="Gharbi K."/>
            <person name="Hall N."/>
            <person name="Watson M."/>
            <person name="Adriaenssens E.M."/>
            <person name="Foster-Nyarko E."/>
            <person name="Jarju S."/>
            <person name="Secka A."/>
            <person name="Antonio M."/>
            <person name="Oren A."/>
            <person name="Chaudhuri R.R."/>
            <person name="La Ragione R."/>
            <person name="Hildebrand F."/>
            <person name="Pallen M.J."/>
        </authorList>
    </citation>
    <scope>NUCLEOTIDE SEQUENCE</scope>
    <source>
        <strain evidence="4">ChiHjej10B9-9673</strain>
    </source>
</reference>
<comment type="caution">
    <text evidence="4">The sequence shown here is derived from an EMBL/GenBank/DDBJ whole genome shotgun (WGS) entry which is preliminary data.</text>
</comment>
<evidence type="ECO:0000313" key="4">
    <source>
        <dbReference type="EMBL" id="HIS67004.1"/>
    </source>
</evidence>
<keyword evidence="3" id="KW-0406">Ion transport</keyword>
<protein>
    <submittedName>
        <fullName evidence="4">V-type ATP synthase subunit F</fullName>
    </submittedName>
</protein>
<gene>
    <name evidence="4" type="ORF">IAC18_05510</name>
</gene>
<accession>A0A9D1FDQ4</accession>
<evidence type="ECO:0000256" key="1">
    <source>
        <dbReference type="ARBA" id="ARBA00010148"/>
    </source>
</evidence>
<name>A0A9D1FDQ4_9FIRM</name>
<sequence>MRCFCISDDPDVLTGMRLAGIDGAEASTKREVDRAVSRACADGGVAVLIVTERCYQLSRERLDELKLSSARPLVNVVSDSRSSGSGSDSIMRLINEAIGIKF</sequence>
<dbReference type="Gene3D" id="3.40.50.10580">
    <property type="entry name" value="ATPase, V1 complex, subunit F"/>
    <property type="match status" value="1"/>
</dbReference>
<dbReference type="SUPFAM" id="SSF159468">
    <property type="entry name" value="AtpF-like"/>
    <property type="match status" value="1"/>
</dbReference>
<evidence type="ECO:0000256" key="3">
    <source>
        <dbReference type="ARBA" id="ARBA00023065"/>
    </source>
</evidence>
<dbReference type="InterPro" id="IPR036906">
    <property type="entry name" value="ATPase_V1_fsu_sf"/>
</dbReference>
<dbReference type="EMBL" id="DVJK01000155">
    <property type="protein sequence ID" value="HIS67004.1"/>
    <property type="molecule type" value="Genomic_DNA"/>
</dbReference>
<evidence type="ECO:0000313" key="5">
    <source>
        <dbReference type="Proteomes" id="UP000824001"/>
    </source>
</evidence>
<dbReference type="InterPro" id="IPR008218">
    <property type="entry name" value="ATPase_V1-cplx_f_g_su"/>
</dbReference>
<dbReference type="GO" id="GO:0046961">
    <property type="term" value="F:proton-transporting ATPase activity, rotational mechanism"/>
    <property type="evidence" value="ECO:0007669"/>
    <property type="project" value="InterPro"/>
</dbReference>
<comment type="similarity">
    <text evidence="1">Belongs to the V-ATPase F subunit family.</text>
</comment>
<dbReference type="Pfam" id="PF01990">
    <property type="entry name" value="ATP-synt_F"/>
    <property type="match status" value="1"/>
</dbReference>
<dbReference type="AlphaFoldDB" id="A0A9D1FDQ4"/>